<dbReference type="PRINTS" id="PR00007">
    <property type="entry name" value="COMPLEMNTC1Q"/>
</dbReference>
<comment type="subcellular location">
    <subcellularLocation>
        <location evidence="1">Secreted</location>
        <location evidence="1">Extracellular space</location>
        <location evidence="1">Extracellular matrix</location>
    </subcellularLocation>
</comment>
<dbReference type="PROSITE" id="PS51041">
    <property type="entry name" value="EMI"/>
    <property type="match status" value="1"/>
</dbReference>
<dbReference type="Pfam" id="PF07546">
    <property type="entry name" value="EMI"/>
    <property type="match status" value="1"/>
</dbReference>
<dbReference type="PANTHER" id="PTHR15427">
    <property type="entry name" value="EMILIN ELASTIN MICROFIBRIL INTERFACE-LOCATED PROTEIN ELASTIN MICROFIBRIL INTERFACER"/>
    <property type="match status" value="1"/>
</dbReference>
<name>A0AAV6G4L5_9TELE</name>
<evidence type="ECO:0000313" key="12">
    <source>
        <dbReference type="Proteomes" id="UP000823561"/>
    </source>
</evidence>
<dbReference type="InterPro" id="IPR011489">
    <property type="entry name" value="EMI_domain"/>
</dbReference>
<proteinExistence type="predicted"/>
<dbReference type="SUPFAM" id="SSF49842">
    <property type="entry name" value="TNF-like"/>
    <property type="match status" value="1"/>
</dbReference>
<dbReference type="Proteomes" id="UP000823561">
    <property type="component" value="Chromosome 16"/>
</dbReference>
<evidence type="ECO:0000256" key="2">
    <source>
        <dbReference type="ARBA" id="ARBA00022525"/>
    </source>
</evidence>
<evidence type="ECO:0000256" key="1">
    <source>
        <dbReference type="ARBA" id="ARBA00004498"/>
    </source>
</evidence>
<dbReference type="InterPro" id="IPR050392">
    <property type="entry name" value="Collagen/C1q_domain"/>
</dbReference>
<dbReference type="SMART" id="SM00110">
    <property type="entry name" value="C1Q"/>
    <property type="match status" value="1"/>
</dbReference>
<feature type="coiled-coil region" evidence="7">
    <location>
        <begin position="392"/>
        <end position="545"/>
    </location>
</feature>
<evidence type="ECO:0000256" key="7">
    <source>
        <dbReference type="SAM" id="Coils"/>
    </source>
</evidence>
<evidence type="ECO:0000313" key="11">
    <source>
        <dbReference type="EMBL" id="KAG5268437.1"/>
    </source>
</evidence>
<dbReference type="EMBL" id="JADWDJ010000016">
    <property type="protein sequence ID" value="KAG5268437.1"/>
    <property type="molecule type" value="Genomic_DNA"/>
</dbReference>
<evidence type="ECO:0000256" key="6">
    <source>
        <dbReference type="ARBA" id="ARBA00023157"/>
    </source>
</evidence>
<dbReference type="Pfam" id="PF00386">
    <property type="entry name" value="C1q"/>
    <property type="match status" value="1"/>
</dbReference>
<dbReference type="AlphaFoldDB" id="A0AAV6G4L5"/>
<keyword evidence="5 7" id="KW-0175">Coiled coil</keyword>
<evidence type="ECO:0000256" key="5">
    <source>
        <dbReference type="ARBA" id="ARBA00023054"/>
    </source>
</evidence>
<comment type="caution">
    <text evidence="11">The sequence shown here is derived from an EMBL/GenBank/DDBJ whole genome shotgun (WGS) entry which is preliminary data.</text>
</comment>
<evidence type="ECO:0000256" key="8">
    <source>
        <dbReference type="SAM" id="MobiDB-lite"/>
    </source>
</evidence>
<evidence type="ECO:0000256" key="4">
    <source>
        <dbReference type="ARBA" id="ARBA00022729"/>
    </source>
</evidence>
<keyword evidence="4" id="KW-0732">Signal</keyword>
<gene>
    <name evidence="11" type="ORF">AALO_G00212580</name>
</gene>
<evidence type="ECO:0000259" key="10">
    <source>
        <dbReference type="PROSITE" id="PS51041"/>
    </source>
</evidence>
<dbReference type="PANTHER" id="PTHR15427:SF5">
    <property type="entry name" value="EMILIN-2"/>
    <property type="match status" value="1"/>
</dbReference>
<feature type="domain" description="EMI" evidence="10">
    <location>
        <begin position="48"/>
        <end position="125"/>
    </location>
</feature>
<feature type="domain" description="C1q" evidence="9">
    <location>
        <begin position="753"/>
        <end position="896"/>
    </location>
</feature>
<protein>
    <recommendedName>
        <fullName evidence="13">EMILIN-2</fullName>
    </recommendedName>
</protein>
<keyword evidence="2" id="KW-0964">Secreted</keyword>
<dbReference type="InterPro" id="IPR008983">
    <property type="entry name" value="Tumour_necrosis_fac-like_dom"/>
</dbReference>
<keyword evidence="6" id="KW-1015">Disulfide bond</keyword>
<dbReference type="PROSITE" id="PS50871">
    <property type="entry name" value="C1Q"/>
    <property type="match status" value="1"/>
</dbReference>
<organism evidence="11 12">
    <name type="scientific">Alosa alosa</name>
    <name type="common">allis shad</name>
    <dbReference type="NCBI Taxonomy" id="278164"/>
    <lineage>
        <taxon>Eukaryota</taxon>
        <taxon>Metazoa</taxon>
        <taxon>Chordata</taxon>
        <taxon>Craniata</taxon>
        <taxon>Vertebrata</taxon>
        <taxon>Euteleostomi</taxon>
        <taxon>Actinopterygii</taxon>
        <taxon>Neopterygii</taxon>
        <taxon>Teleostei</taxon>
        <taxon>Clupei</taxon>
        <taxon>Clupeiformes</taxon>
        <taxon>Clupeoidei</taxon>
        <taxon>Clupeidae</taxon>
        <taxon>Alosa</taxon>
    </lineage>
</organism>
<feature type="region of interest" description="Disordered" evidence="8">
    <location>
        <begin position="682"/>
        <end position="734"/>
    </location>
</feature>
<feature type="region of interest" description="Disordered" evidence="8">
    <location>
        <begin position="151"/>
        <end position="202"/>
    </location>
</feature>
<accession>A0AAV6G4L5</accession>
<reference evidence="11" key="1">
    <citation type="submission" date="2020-10" db="EMBL/GenBank/DDBJ databases">
        <title>Chromosome-scale genome assembly of the Allis shad, Alosa alosa.</title>
        <authorList>
            <person name="Margot Z."/>
            <person name="Christophe K."/>
            <person name="Cabau C."/>
            <person name="Louis A."/>
            <person name="Berthelot C."/>
            <person name="Parey E."/>
            <person name="Roest Crollius H."/>
            <person name="Montfort J."/>
            <person name="Robinson-Rechavi M."/>
            <person name="Bucao C."/>
            <person name="Bouchez O."/>
            <person name="Gislard M."/>
            <person name="Lluch J."/>
            <person name="Milhes M."/>
            <person name="Lampietro C."/>
            <person name="Lopez Roques C."/>
            <person name="Donnadieu C."/>
            <person name="Braasch I."/>
            <person name="Desvignes T."/>
            <person name="Postlethwait J."/>
            <person name="Bobe J."/>
            <person name="Guiguen Y."/>
        </authorList>
    </citation>
    <scope>NUCLEOTIDE SEQUENCE</scope>
    <source>
        <strain evidence="11">M-15738</strain>
        <tissue evidence="11">Blood</tissue>
    </source>
</reference>
<evidence type="ECO:0008006" key="13">
    <source>
        <dbReference type="Google" id="ProtNLM"/>
    </source>
</evidence>
<evidence type="ECO:0000256" key="3">
    <source>
        <dbReference type="ARBA" id="ARBA00022530"/>
    </source>
</evidence>
<evidence type="ECO:0000259" key="9">
    <source>
        <dbReference type="PROSITE" id="PS50871"/>
    </source>
</evidence>
<keyword evidence="3" id="KW-0272">Extracellular matrix</keyword>
<dbReference type="Gene3D" id="2.60.120.40">
    <property type="match status" value="1"/>
</dbReference>
<dbReference type="InterPro" id="IPR001073">
    <property type="entry name" value="C1q_dom"/>
</dbReference>
<sequence length="897" mass="97888">MKSGFTDFGRIITLIYLQLNIPLIYGTPSRYSMFQGNAYSDSAPRQRNKNWCAYVVHKNVTCAVLGATESVVEPELAPCPMHQPDCAQRVIYRTHLRPMYKIGYKEVTELEWKCCPLYQGYDCMELKDFPSTPEELRPNPAHIPEQEQSMLGPENFDSAAGELWSQGEPIPPWGDSPQRGPQPSHPWLQGGAASGRAPADQRKVRQLELEVQRLSQNLLDLQAAMTGMNANLRQDLQEDASKIFLSMLGSDRQPASALGAGTESIILPAITPDPLSSSATEQLQIQVNDLSATLIANTQALKELQGQVKQQDGQLRLLTNAGQGALEPPPTSNSAKESSLKHYVDSRISALRNELLEGMEIKMSDLKNSCEYKVMSVSEQCEEQETSYLSLAELLDSKETDLRKEIQDLRDSLVSPGTGSPLAVDGDLRARLAKIEAAQRELQAALESQNGTLRRVQEGKAELEGRVELAERSAEVHCLLLEEKLRRERQEERQEEEAAERARALGNSSALEDFRRQLTTHQHLIHNLEEVLNATADARQAQQQQCCREELQQLSAACTTPKGAPRLGEHLVQRVTTLEDVWSGVDGRVASVEGVCGRLEPLSDSLRRIKDGLNKHVTGLWTCVKQMNGTLRSHTRDLHALYEHTHALQDTLEQTTNTPVHSGHEDATSVSAVTGSTMPLAPVLETGEAGPPGTKHASRPPHGANGSMTPVKGYAGAPGYPPLSPVSHTPDSPSGHEIKLETAQTVLNLAPQFLFDPISFSAGLTLLPFPGSMGIIRFNKILINDGGHYDPHTGIFTVPVDGRYLLSAVVTAERTEQVEAVLSVSNHNVQRLNTSSGGVATDSCLCGGSASLSLILDLKRGDRVGLVMTSGKLAVSASSEIVSSFSAVLLYPAQVNR</sequence>
<keyword evidence="12" id="KW-1185">Reference proteome</keyword>